<keyword evidence="4" id="KW-0663">Pyridoxal phosphate</keyword>
<dbReference type="PANTHER" id="PTHR11751:SF29">
    <property type="entry name" value="ALANINE TRANSAMINASE"/>
    <property type="match status" value="1"/>
</dbReference>
<dbReference type="Gene3D" id="3.90.1150.10">
    <property type="entry name" value="Aspartate Aminotransferase, domain 1"/>
    <property type="match status" value="1"/>
</dbReference>
<dbReference type="UniPathway" id="UPA00528">
    <property type="reaction ID" value="UER00586"/>
</dbReference>
<dbReference type="SUPFAM" id="SSF53383">
    <property type="entry name" value="PLP-dependent transferases"/>
    <property type="match status" value="1"/>
</dbReference>
<evidence type="ECO:0000313" key="7">
    <source>
        <dbReference type="EMBL" id="SLM09758.1"/>
    </source>
</evidence>
<evidence type="ECO:0000256" key="4">
    <source>
        <dbReference type="ARBA" id="ARBA00022898"/>
    </source>
</evidence>
<dbReference type="FunFam" id="3.90.1150.10:FF:000140">
    <property type="entry name" value="alanine aminotransferase 1"/>
    <property type="match status" value="1"/>
</dbReference>
<protein>
    <submittedName>
        <fullName evidence="7">Aminotransferase class I and II</fullName>
    </submittedName>
</protein>
<dbReference type="InterPro" id="IPR015424">
    <property type="entry name" value="PyrdxlP-dep_Trfase"/>
</dbReference>
<keyword evidence="3 7" id="KW-0808">Transferase</keyword>
<keyword evidence="2 7" id="KW-0032">Aminotransferase</keyword>
<proteinExistence type="inferred from homology"/>
<organism evidence="7">
    <name type="scientific">uncultured spirochete</name>
    <dbReference type="NCBI Taxonomy" id="156406"/>
    <lineage>
        <taxon>Bacteria</taxon>
        <taxon>Pseudomonadati</taxon>
        <taxon>Spirochaetota</taxon>
        <taxon>Spirochaetia</taxon>
        <taxon>Spirochaetales</taxon>
        <taxon>environmental samples</taxon>
    </lineage>
</organism>
<dbReference type="InterPro" id="IPR045088">
    <property type="entry name" value="ALAT1/2-like"/>
</dbReference>
<evidence type="ECO:0000256" key="5">
    <source>
        <dbReference type="ARBA" id="ARBA00025785"/>
    </source>
</evidence>
<dbReference type="AlphaFoldDB" id="A0A3P3XEY0"/>
<dbReference type="FunFam" id="3.40.640.10:FF:000012">
    <property type="entry name" value="alanine aminotransferase 2"/>
    <property type="match status" value="1"/>
</dbReference>
<evidence type="ECO:0000256" key="3">
    <source>
        <dbReference type="ARBA" id="ARBA00022679"/>
    </source>
</evidence>
<dbReference type="PANTHER" id="PTHR11751">
    <property type="entry name" value="ALANINE AMINOTRANSFERASE"/>
    <property type="match status" value="1"/>
</dbReference>
<evidence type="ECO:0000256" key="2">
    <source>
        <dbReference type="ARBA" id="ARBA00022576"/>
    </source>
</evidence>
<dbReference type="GO" id="GO:0004021">
    <property type="term" value="F:L-alanine:2-oxoglutarate aminotransferase activity"/>
    <property type="evidence" value="ECO:0007669"/>
    <property type="project" value="TreeGrafter"/>
</dbReference>
<dbReference type="Gene3D" id="3.40.640.10">
    <property type="entry name" value="Type I PLP-dependent aspartate aminotransferase-like (Major domain)"/>
    <property type="match status" value="1"/>
</dbReference>
<gene>
    <name evidence="7" type="ORF">SPIROBIBN47_10053</name>
</gene>
<feature type="domain" description="Aminotransferase class I/classII large" evidence="6">
    <location>
        <begin position="77"/>
        <end position="447"/>
    </location>
</feature>
<evidence type="ECO:0000259" key="6">
    <source>
        <dbReference type="Pfam" id="PF00155"/>
    </source>
</evidence>
<name>A0A3P3XEY0_9SPIR</name>
<dbReference type="Gene3D" id="1.10.287.1970">
    <property type="match status" value="1"/>
</dbReference>
<comment type="subunit">
    <text evidence="1">Homodimer.</text>
</comment>
<dbReference type="InterPro" id="IPR004839">
    <property type="entry name" value="Aminotransferase_I/II_large"/>
</dbReference>
<dbReference type="EMBL" id="FWDM01000001">
    <property type="protein sequence ID" value="SLM09758.1"/>
    <property type="molecule type" value="Genomic_DNA"/>
</dbReference>
<sequence>MPLQISDLSDAVLHTHYAVRGPIVARAQELEHLGREIIYCNIGNPQALGQKPLTYVRDVLALCEQPALLERAPHAFPDDVMETARTILGQSKYGLGAYSESKGMRFVRKAIADFIAARDSTGGVMQTSNPEHIYLTDGASKGVQAALRLLIASHKDGILIPIPQYPLYSATITLYGGRQIGYYLDEDSGWSLNEQMLEEAMHEAIKEGIRARAIVVINPGNPTGAVLTEENIEMVIRFAKRHNLAILADEVYQENIYKPGARFLSFAHVMTKLSEHEVSLFSFHSTSKGFFGECGQRGGYMEVRNVPEEVIAQITKLQSVALCANLPGQVMTYLMVNPPKPADPSYKRYVEERSHILSELAQRAKILEEGLNRIPGIHCQPIQGAMYAYPSISLPAGKTDEEYCMALLEQTGVCVVPGTGFGQKPGTAHFRTTILPPTRQIEAVIDAVDAFQRQWG</sequence>
<comment type="similarity">
    <text evidence="5">Belongs to the class-I pyridoxal-phosphate-dependent aminotransferase family. Alanine aminotransferase subfamily.</text>
</comment>
<dbReference type="GO" id="GO:0042853">
    <property type="term" value="P:L-alanine catabolic process"/>
    <property type="evidence" value="ECO:0007669"/>
    <property type="project" value="UniProtKB-UniPathway"/>
</dbReference>
<reference evidence="7" key="1">
    <citation type="submission" date="2017-02" db="EMBL/GenBank/DDBJ databases">
        <authorList>
            <person name="Regsiter A."/>
            <person name="William W."/>
        </authorList>
    </citation>
    <scope>NUCLEOTIDE SEQUENCE</scope>
    <source>
        <strain evidence="7">Bib</strain>
    </source>
</reference>
<dbReference type="GO" id="GO:0030170">
    <property type="term" value="F:pyridoxal phosphate binding"/>
    <property type="evidence" value="ECO:0007669"/>
    <property type="project" value="InterPro"/>
</dbReference>
<dbReference type="CDD" id="cd00609">
    <property type="entry name" value="AAT_like"/>
    <property type="match status" value="1"/>
</dbReference>
<dbReference type="InterPro" id="IPR015421">
    <property type="entry name" value="PyrdxlP-dep_Trfase_major"/>
</dbReference>
<dbReference type="InterPro" id="IPR015422">
    <property type="entry name" value="PyrdxlP-dep_Trfase_small"/>
</dbReference>
<evidence type="ECO:0000256" key="1">
    <source>
        <dbReference type="ARBA" id="ARBA00011738"/>
    </source>
</evidence>
<dbReference type="Pfam" id="PF00155">
    <property type="entry name" value="Aminotran_1_2"/>
    <property type="match status" value="1"/>
</dbReference>
<accession>A0A3P3XEY0</accession>